<evidence type="ECO:0000313" key="3">
    <source>
        <dbReference type="Proteomes" id="UP000078561"/>
    </source>
</evidence>
<evidence type="ECO:0000313" key="2">
    <source>
        <dbReference type="EMBL" id="SAM06379.1"/>
    </source>
</evidence>
<keyword evidence="1" id="KW-0732">Signal</keyword>
<dbReference type="InParanoid" id="A0A163MMJ2"/>
<proteinExistence type="predicted"/>
<accession>A0A163MMJ2</accession>
<organism evidence="2">
    <name type="scientific">Absidia glauca</name>
    <name type="common">Pin mould</name>
    <dbReference type="NCBI Taxonomy" id="4829"/>
    <lineage>
        <taxon>Eukaryota</taxon>
        <taxon>Fungi</taxon>
        <taxon>Fungi incertae sedis</taxon>
        <taxon>Mucoromycota</taxon>
        <taxon>Mucoromycotina</taxon>
        <taxon>Mucoromycetes</taxon>
        <taxon>Mucorales</taxon>
        <taxon>Cunninghamellaceae</taxon>
        <taxon>Absidia</taxon>
    </lineage>
</organism>
<dbReference type="Proteomes" id="UP000078561">
    <property type="component" value="Unassembled WGS sequence"/>
</dbReference>
<feature type="chain" id="PRO_5007844309" evidence="1">
    <location>
        <begin position="26"/>
        <end position="69"/>
    </location>
</feature>
<keyword evidence="3" id="KW-1185">Reference proteome</keyword>
<protein>
    <submittedName>
        <fullName evidence="2">Uncharacterized protein</fullName>
    </submittedName>
</protein>
<dbReference type="EMBL" id="LT554591">
    <property type="protein sequence ID" value="SAM06379.1"/>
    <property type="molecule type" value="Genomic_DNA"/>
</dbReference>
<evidence type="ECO:0000256" key="1">
    <source>
        <dbReference type="SAM" id="SignalP"/>
    </source>
</evidence>
<name>A0A163MMJ2_ABSGL</name>
<dbReference type="AlphaFoldDB" id="A0A163MMJ2"/>
<dbReference type="OMA" id="HSHIMTI"/>
<feature type="signal peptide" evidence="1">
    <location>
        <begin position="1"/>
        <end position="25"/>
    </location>
</feature>
<sequence length="69" mass="7349">MPRPATLAFTSLLVAAAGYTTYVRSTSQPSSAHSHIMTIRGSDKFGHQQWMKINNGLGLVDVGRSCGGL</sequence>
<dbReference type="OrthoDB" id="2235549at2759"/>
<reference evidence="2" key="1">
    <citation type="submission" date="2016-04" db="EMBL/GenBank/DDBJ databases">
        <authorList>
            <person name="Evans L.H."/>
            <person name="Alamgir A."/>
            <person name="Owens N."/>
            <person name="Weber N.D."/>
            <person name="Virtaneva K."/>
            <person name="Barbian K."/>
            <person name="Babar A."/>
            <person name="Rosenke K."/>
        </authorList>
    </citation>
    <scope>NUCLEOTIDE SEQUENCE [LARGE SCALE GENOMIC DNA]</scope>
    <source>
        <strain evidence="2">CBS 101.48</strain>
    </source>
</reference>
<gene>
    <name evidence="2" type="primary">ABSGL_12268.1 scaffold 12745</name>
</gene>